<sequence>MSDRRRQSHSSHSPEAIVLERNPQVRTYRILRPKSPERERLTIGSKLYNLFRTRKKRVHIIEEAPVRSRRPERIVRTPSPTPSPSPSPPRGPYHIMSSKFEDDIYAPLPPKLPPKSKQAKDDPIEYVVEERSPRFRKVKIVPGDRDDEDAYPRVESRSPSRKRDSGKYRYTDGHVAEEIGRGRKEYERRRPDPEVQKLVDDLARERRERREAERAAAAAEDQANRLKADLAHEKRQRSLERRERAIAEREKRLGQEQDRLELRRPRDRQDVVVVQNPAVVPIHDPGRSALDRARADYERTHQDERLVREERRPGTGERRSRVIIVGNERDRDRGHGRR</sequence>
<protein>
    <submittedName>
        <fullName evidence="2">Uncharacterized protein</fullName>
    </submittedName>
</protein>
<evidence type="ECO:0000313" key="3">
    <source>
        <dbReference type="Proteomes" id="UP000053617"/>
    </source>
</evidence>
<evidence type="ECO:0000313" key="2">
    <source>
        <dbReference type="EMBL" id="KIX01685.1"/>
    </source>
</evidence>
<dbReference type="VEuPathDB" id="FungiDB:Z518_09411"/>
<feature type="compositionally biased region" description="Basic and acidic residues" evidence="1">
    <location>
        <begin position="63"/>
        <end position="75"/>
    </location>
</feature>
<dbReference type="RefSeq" id="XP_013268821.1">
    <property type="nucleotide sequence ID" value="XM_013413367.1"/>
</dbReference>
<dbReference type="GeneID" id="25297482"/>
<dbReference type="Proteomes" id="UP000053617">
    <property type="component" value="Unassembled WGS sequence"/>
</dbReference>
<feature type="region of interest" description="Disordered" evidence="1">
    <location>
        <begin position="297"/>
        <end position="338"/>
    </location>
</feature>
<feature type="region of interest" description="Disordered" evidence="1">
    <location>
        <begin position="1"/>
        <end position="22"/>
    </location>
</feature>
<feature type="compositionally biased region" description="Basic and acidic residues" evidence="1">
    <location>
        <begin position="297"/>
        <end position="320"/>
    </location>
</feature>
<evidence type="ECO:0000256" key="1">
    <source>
        <dbReference type="SAM" id="MobiDB-lite"/>
    </source>
</evidence>
<gene>
    <name evidence="2" type="ORF">Z518_09411</name>
</gene>
<name>A0A0D2IYJ6_9EURO</name>
<dbReference type="OrthoDB" id="4158690at2759"/>
<accession>A0A0D2IYJ6</accession>
<feature type="compositionally biased region" description="Basic and acidic residues" evidence="1">
    <location>
        <begin position="327"/>
        <end position="338"/>
    </location>
</feature>
<feature type="compositionally biased region" description="Basic and acidic residues" evidence="1">
    <location>
        <begin position="222"/>
        <end position="262"/>
    </location>
</feature>
<feature type="compositionally biased region" description="Basic and acidic residues" evidence="1">
    <location>
        <begin position="150"/>
        <end position="214"/>
    </location>
</feature>
<keyword evidence="3" id="KW-1185">Reference proteome</keyword>
<proteinExistence type="predicted"/>
<feature type="compositionally biased region" description="Pro residues" evidence="1">
    <location>
        <begin position="79"/>
        <end position="91"/>
    </location>
</feature>
<feature type="compositionally biased region" description="Basic and acidic residues" evidence="1">
    <location>
        <begin position="118"/>
        <end position="133"/>
    </location>
</feature>
<feature type="region of interest" description="Disordered" evidence="1">
    <location>
        <begin position="63"/>
        <end position="262"/>
    </location>
</feature>
<reference evidence="2 3" key="1">
    <citation type="submission" date="2015-01" db="EMBL/GenBank/DDBJ databases">
        <title>The Genome Sequence of Rhinocladiella mackenzie CBS 650.93.</title>
        <authorList>
            <consortium name="The Broad Institute Genomics Platform"/>
            <person name="Cuomo C."/>
            <person name="de Hoog S."/>
            <person name="Gorbushina A."/>
            <person name="Stielow B."/>
            <person name="Teixiera M."/>
            <person name="Abouelleil A."/>
            <person name="Chapman S.B."/>
            <person name="Priest M."/>
            <person name="Young S.K."/>
            <person name="Wortman J."/>
            <person name="Nusbaum C."/>
            <person name="Birren B."/>
        </authorList>
    </citation>
    <scope>NUCLEOTIDE SEQUENCE [LARGE SCALE GENOMIC DNA]</scope>
    <source>
        <strain evidence="2 3">CBS 650.93</strain>
    </source>
</reference>
<dbReference type="EMBL" id="KN847481">
    <property type="protein sequence ID" value="KIX01685.1"/>
    <property type="molecule type" value="Genomic_DNA"/>
</dbReference>
<dbReference type="AlphaFoldDB" id="A0A0D2IYJ6"/>
<dbReference type="HOGENOM" id="CLU_068493_0_0_1"/>
<organism evidence="2 3">
    <name type="scientific">Rhinocladiella mackenziei CBS 650.93</name>
    <dbReference type="NCBI Taxonomy" id="1442369"/>
    <lineage>
        <taxon>Eukaryota</taxon>
        <taxon>Fungi</taxon>
        <taxon>Dikarya</taxon>
        <taxon>Ascomycota</taxon>
        <taxon>Pezizomycotina</taxon>
        <taxon>Eurotiomycetes</taxon>
        <taxon>Chaetothyriomycetidae</taxon>
        <taxon>Chaetothyriales</taxon>
        <taxon>Herpotrichiellaceae</taxon>
        <taxon>Rhinocladiella</taxon>
    </lineage>
</organism>